<keyword evidence="2" id="KW-1185">Reference proteome</keyword>
<sequence length="72" mass="8306">MDFERVLRAHLIHELSSDGTRDYKQCLKQWRSATKYDVSTVCARAVLGFQRLWPGKLVRQRLHGPRLAGGKP</sequence>
<name>A0A0C2G7X6_9BILA</name>
<reference evidence="1 2" key="1">
    <citation type="submission" date="2013-12" db="EMBL/GenBank/DDBJ databases">
        <title>Draft genome of the parsitic nematode Ancylostoma duodenale.</title>
        <authorList>
            <person name="Mitreva M."/>
        </authorList>
    </citation>
    <scope>NUCLEOTIDE SEQUENCE [LARGE SCALE GENOMIC DNA]</scope>
    <source>
        <strain evidence="1 2">Zhejiang</strain>
    </source>
</reference>
<organism evidence="1 2">
    <name type="scientific">Ancylostoma duodenale</name>
    <dbReference type="NCBI Taxonomy" id="51022"/>
    <lineage>
        <taxon>Eukaryota</taxon>
        <taxon>Metazoa</taxon>
        <taxon>Ecdysozoa</taxon>
        <taxon>Nematoda</taxon>
        <taxon>Chromadorea</taxon>
        <taxon>Rhabditida</taxon>
        <taxon>Rhabditina</taxon>
        <taxon>Rhabditomorpha</taxon>
        <taxon>Strongyloidea</taxon>
        <taxon>Ancylostomatidae</taxon>
        <taxon>Ancylostomatinae</taxon>
        <taxon>Ancylostoma</taxon>
    </lineage>
</organism>
<dbReference type="AlphaFoldDB" id="A0A0C2G7X6"/>
<evidence type="ECO:0000313" key="1">
    <source>
        <dbReference type="EMBL" id="KIH57095.1"/>
    </source>
</evidence>
<dbReference type="EMBL" id="KN734833">
    <property type="protein sequence ID" value="KIH57095.1"/>
    <property type="molecule type" value="Genomic_DNA"/>
</dbReference>
<protein>
    <submittedName>
        <fullName evidence="1">Uncharacterized protein</fullName>
    </submittedName>
</protein>
<gene>
    <name evidence="1" type="ORF">ANCDUO_12716</name>
</gene>
<evidence type="ECO:0000313" key="2">
    <source>
        <dbReference type="Proteomes" id="UP000054047"/>
    </source>
</evidence>
<dbReference type="Proteomes" id="UP000054047">
    <property type="component" value="Unassembled WGS sequence"/>
</dbReference>
<accession>A0A0C2G7X6</accession>
<proteinExistence type="predicted"/>